<accession>A0A5S3QJ48</accession>
<dbReference type="OrthoDB" id="9801813at2"/>
<dbReference type="Pfam" id="PF13175">
    <property type="entry name" value="AAA_15"/>
    <property type="match status" value="1"/>
</dbReference>
<comment type="caution">
    <text evidence="3">The sequence shown here is derived from an EMBL/GenBank/DDBJ whole genome shotgun (WGS) entry which is preliminary data.</text>
</comment>
<dbReference type="RefSeq" id="WP_138602674.1">
    <property type="nucleotide sequence ID" value="NZ_VCIA01000001.1"/>
</dbReference>
<keyword evidence="1" id="KW-0175">Coiled coil</keyword>
<protein>
    <submittedName>
        <fullName evidence="3">ATP-binding protein</fullName>
    </submittedName>
</protein>
<evidence type="ECO:0000256" key="1">
    <source>
        <dbReference type="SAM" id="Coils"/>
    </source>
</evidence>
<evidence type="ECO:0000313" key="4">
    <source>
        <dbReference type="Proteomes" id="UP000306980"/>
    </source>
</evidence>
<keyword evidence="3" id="KW-0547">Nucleotide-binding</keyword>
<organism evidence="3 4">
    <name type="scientific">Lentibacillus cibarius</name>
    <dbReference type="NCBI Taxonomy" id="2583219"/>
    <lineage>
        <taxon>Bacteria</taxon>
        <taxon>Bacillati</taxon>
        <taxon>Bacillota</taxon>
        <taxon>Bacilli</taxon>
        <taxon>Bacillales</taxon>
        <taxon>Bacillaceae</taxon>
        <taxon>Lentibacillus</taxon>
    </lineage>
</organism>
<dbReference type="GO" id="GO:0005524">
    <property type="term" value="F:ATP binding"/>
    <property type="evidence" value="ECO:0007669"/>
    <property type="project" value="UniProtKB-KW"/>
</dbReference>
<dbReference type="SUPFAM" id="SSF52540">
    <property type="entry name" value="P-loop containing nucleoside triphosphate hydrolases"/>
    <property type="match status" value="1"/>
</dbReference>
<sequence>MKLAKLHLKNFRGYRDIEVKFNENLNILIGKNDVGKSTILDALNIFFNDEVKPETSDCYKNASEKVIEISISFEIESDELVILDASNPTSLENEYLLNKENLLEVKKVINAGGNSITKSSISVHLNTYHPLVNEKPLITYKSIELKKLLENHKDKIDNYEGINKTKKADMRKAIFESLINEGTIFEEKTINIKDIQDDSIKTWVKLKENLPLYNLFQSDRANTDGDKEVQDPMKAITKEVLVSLQEELDKIRDEVVTKVEEIGNKTIEKLRDFNDEIANELKTIPELKSWDSIFKFNLDTDNEIPLNKRGSGVRRLILLSYFRAQAEKSADETGSNNIIYAIEEPETSQHPDYQRMIVDSLTTIAKQEGNQVFITTHTPEIAQMVNKDALIMITKDDSGNPYIITEEEIKIREVVNTLGILPTIHSSVVICVEGPHDVNFLKNINKTVPEFRDIIDLQNADISIYDLGGSRLINWINLDHFKYSNIKEFHLYDGDIPKYKESVKNMNSINDGRRKGVVTSLREMENYIPPHLIDEHFECDLSKQLINWNDFDVPNYLKGVAMQYIKNDKKRENAIKGILNSTLTQKITADSLKQHGVYEEIEGWFKTISEMYNTTAKVLQ</sequence>
<reference evidence="3 4" key="1">
    <citation type="submission" date="2019-05" db="EMBL/GenBank/DDBJ databases">
        <title>Genomic analysis of Lentibacillus sp. NKC220-2.</title>
        <authorList>
            <person name="Oh Y.J."/>
        </authorList>
    </citation>
    <scope>NUCLEOTIDE SEQUENCE [LARGE SCALE GENOMIC DNA]</scope>
    <source>
        <strain evidence="3 4">NKC220-2</strain>
    </source>
</reference>
<feature type="domain" description="Endonuclease GajA/Old nuclease/RecF-like AAA" evidence="2">
    <location>
        <begin position="1"/>
        <end position="382"/>
    </location>
</feature>
<dbReference type="InterPro" id="IPR041685">
    <property type="entry name" value="AAA_GajA/Old/RecF-like"/>
</dbReference>
<dbReference type="PANTHER" id="PTHR43581:SF4">
    <property type="entry name" value="ATP_GTP PHOSPHATASE"/>
    <property type="match status" value="1"/>
</dbReference>
<dbReference type="AlphaFoldDB" id="A0A5S3QJ48"/>
<evidence type="ECO:0000259" key="2">
    <source>
        <dbReference type="Pfam" id="PF13175"/>
    </source>
</evidence>
<proteinExistence type="predicted"/>
<dbReference type="EMBL" id="VCIA01000001">
    <property type="protein sequence ID" value="TMN21858.1"/>
    <property type="molecule type" value="Genomic_DNA"/>
</dbReference>
<dbReference type="Proteomes" id="UP000306980">
    <property type="component" value="Unassembled WGS sequence"/>
</dbReference>
<feature type="coiled-coil region" evidence="1">
    <location>
        <begin position="234"/>
        <end position="261"/>
    </location>
</feature>
<dbReference type="InterPro" id="IPR027417">
    <property type="entry name" value="P-loop_NTPase"/>
</dbReference>
<evidence type="ECO:0000313" key="3">
    <source>
        <dbReference type="EMBL" id="TMN21858.1"/>
    </source>
</evidence>
<dbReference type="InterPro" id="IPR051396">
    <property type="entry name" value="Bact_Antivir_Def_Nuclease"/>
</dbReference>
<name>A0A5S3QJ48_9BACI</name>
<dbReference type="Gene3D" id="3.40.50.300">
    <property type="entry name" value="P-loop containing nucleotide triphosphate hydrolases"/>
    <property type="match status" value="1"/>
</dbReference>
<keyword evidence="3" id="KW-0067">ATP-binding</keyword>
<dbReference type="PANTHER" id="PTHR43581">
    <property type="entry name" value="ATP/GTP PHOSPHATASE"/>
    <property type="match status" value="1"/>
</dbReference>
<gene>
    <name evidence="3" type="ORF">FFL34_06820</name>
</gene>